<dbReference type="EMBL" id="CM023487">
    <property type="protein sequence ID" value="KAH6925508.1"/>
    <property type="molecule type" value="Genomic_DNA"/>
</dbReference>
<evidence type="ECO:0000313" key="2">
    <source>
        <dbReference type="Proteomes" id="UP000821845"/>
    </source>
</evidence>
<keyword evidence="2" id="KW-1185">Reference proteome</keyword>
<reference evidence="1" key="1">
    <citation type="submission" date="2020-05" db="EMBL/GenBank/DDBJ databases">
        <title>Large-scale comparative analyses of tick genomes elucidate their genetic diversity and vector capacities.</title>
        <authorList>
            <person name="Jia N."/>
            <person name="Wang J."/>
            <person name="Shi W."/>
            <person name="Du L."/>
            <person name="Sun Y."/>
            <person name="Zhan W."/>
            <person name="Jiang J."/>
            <person name="Wang Q."/>
            <person name="Zhang B."/>
            <person name="Ji P."/>
            <person name="Sakyi L.B."/>
            <person name="Cui X."/>
            <person name="Yuan T."/>
            <person name="Jiang B."/>
            <person name="Yang W."/>
            <person name="Lam T.T.-Y."/>
            <person name="Chang Q."/>
            <person name="Ding S."/>
            <person name="Wang X."/>
            <person name="Zhu J."/>
            <person name="Ruan X."/>
            <person name="Zhao L."/>
            <person name="Wei J."/>
            <person name="Que T."/>
            <person name="Du C."/>
            <person name="Cheng J."/>
            <person name="Dai P."/>
            <person name="Han X."/>
            <person name="Huang E."/>
            <person name="Gao Y."/>
            <person name="Liu J."/>
            <person name="Shao H."/>
            <person name="Ye R."/>
            <person name="Li L."/>
            <person name="Wei W."/>
            <person name="Wang X."/>
            <person name="Wang C."/>
            <person name="Yang T."/>
            <person name="Huo Q."/>
            <person name="Li W."/>
            <person name="Guo W."/>
            <person name="Chen H."/>
            <person name="Zhou L."/>
            <person name="Ni X."/>
            <person name="Tian J."/>
            <person name="Zhou Y."/>
            <person name="Sheng Y."/>
            <person name="Liu T."/>
            <person name="Pan Y."/>
            <person name="Xia L."/>
            <person name="Li J."/>
            <person name="Zhao F."/>
            <person name="Cao W."/>
        </authorList>
    </citation>
    <scope>NUCLEOTIDE SEQUENCE</scope>
    <source>
        <strain evidence="1">Hyas-2018</strain>
    </source>
</reference>
<sequence length="299" mass="34568">MAEVRLAHVLVALCGLGLFGCLVVTRLGYVHVRVNWPQFRDIADIEVKHSVAFNDVALVRPPVSEKMTLVFVICENHFDLGIVAVKSAVAYSTTRLHLIVIADKYNQKRMRTESMLSNEDAVLYVDTDVVFVHPVEDFWRKFYAMNEWQMAGMAPETEDVKLNYYLTKALHPFVKPFALNAGLLMMNLTRMRAFDLEKRVMRLKQEYEGRIPWADQDLLNILFAQYPQGLFTFTCRWNYRGEHCHGEALCADGPIAVVHASRKMILDRLEPAFVALHRLRRHGRRFVHRSKIFGENFTP</sequence>
<evidence type="ECO:0000313" key="1">
    <source>
        <dbReference type="EMBL" id="KAH6925508.1"/>
    </source>
</evidence>
<gene>
    <name evidence="1" type="ORF">HPB50_006200</name>
</gene>
<accession>A0ACB7RSS0</accession>
<name>A0ACB7RSS0_HYAAI</name>
<organism evidence="1 2">
    <name type="scientific">Hyalomma asiaticum</name>
    <name type="common">Tick</name>
    <dbReference type="NCBI Taxonomy" id="266040"/>
    <lineage>
        <taxon>Eukaryota</taxon>
        <taxon>Metazoa</taxon>
        <taxon>Ecdysozoa</taxon>
        <taxon>Arthropoda</taxon>
        <taxon>Chelicerata</taxon>
        <taxon>Arachnida</taxon>
        <taxon>Acari</taxon>
        <taxon>Parasitiformes</taxon>
        <taxon>Ixodida</taxon>
        <taxon>Ixodoidea</taxon>
        <taxon>Ixodidae</taxon>
        <taxon>Hyalomminae</taxon>
        <taxon>Hyalomma</taxon>
    </lineage>
</organism>
<proteinExistence type="predicted"/>
<dbReference type="Proteomes" id="UP000821845">
    <property type="component" value="Chromosome 7"/>
</dbReference>
<comment type="caution">
    <text evidence="1">The sequence shown here is derived from an EMBL/GenBank/DDBJ whole genome shotgun (WGS) entry which is preliminary data.</text>
</comment>
<protein>
    <submittedName>
        <fullName evidence="1">Uncharacterized protein</fullName>
    </submittedName>
</protein>